<gene>
    <name evidence="1" type="ORF">B0686_09355</name>
</gene>
<organism evidence="1 2">
    <name type="scientific">Streptococcus mitis</name>
    <dbReference type="NCBI Taxonomy" id="28037"/>
    <lineage>
        <taxon>Bacteria</taxon>
        <taxon>Bacillati</taxon>
        <taxon>Bacillota</taxon>
        <taxon>Bacilli</taxon>
        <taxon>Lactobacillales</taxon>
        <taxon>Streptococcaceae</taxon>
        <taxon>Streptococcus</taxon>
        <taxon>Streptococcus mitis group</taxon>
    </lineage>
</organism>
<dbReference type="RefSeq" id="WP_078352982.1">
    <property type="nucleotide sequence ID" value="NZ_MUYO01000005.1"/>
</dbReference>
<dbReference type="Proteomes" id="UP000190652">
    <property type="component" value="Unassembled WGS sequence"/>
</dbReference>
<dbReference type="AlphaFoldDB" id="A0A1T0C3M2"/>
<evidence type="ECO:0000313" key="1">
    <source>
        <dbReference type="EMBL" id="OOS16869.1"/>
    </source>
</evidence>
<evidence type="ECO:0000313" key="2">
    <source>
        <dbReference type="Proteomes" id="UP000190652"/>
    </source>
</evidence>
<name>A0A1T0C3M2_STRMT</name>
<reference evidence="1 2" key="1">
    <citation type="submission" date="2017-02" db="EMBL/GenBank/DDBJ databases">
        <title>Draft genome sequence of Streptococcus mitis CCUG 63687.</title>
        <authorList>
            <person name="Salva-Serra F."/>
            <person name="Engstrom-Jakobsson H."/>
            <person name="Thorell K."/>
            <person name="Jaen-Luchoro D."/>
            <person name="Gonzales-Siles L."/>
            <person name="Karlsson R."/>
            <person name="Yazdan S."/>
            <person name="Boulund F."/>
            <person name="Johnning A."/>
            <person name="Engstrand L."/>
            <person name="Kristiansson E."/>
            <person name="Moore E."/>
        </authorList>
    </citation>
    <scope>NUCLEOTIDE SEQUENCE [LARGE SCALE GENOMIC DNA]</scope>
    <source>
        <strain evidence="1 2">CCUG 63687</strain>
    </source>
</reference>
<protein>
    <submittedName>
        <fullName evidence="1">Uncharacterized protein</fullName>
    </submittedName>
</protein>
<proteinExistence type="predicted"/>
<sequence>MNEQFVLELQKLLNCFPDSYINRNLEVILIPKTNTYFSLVGCGTKRDIIAKVLMWCTRDISKVRPYQQQKRNIDFYVDNRDRLRKYLGADINVDVVYHRLGNGINKELTHRFIESGFDMNLLYREIKSKEVE</sequence>
<dbReference type="EMBL" id="MUYO01000005">
    <property type="protein sequence ID" value="OOS16869.1"/>
    <property type="molecule type" value="Genomic_DNA"/>
</dbReference>
<accession>A0A1T0C3M2</accession>
<comment type="caution">
    <text evidence="1">The sequence shown here is derived from an EMBL/GenBank/DDBJ whole genome shotgun (WGS) entry which is preliminary data.</text>
</comment>